<keyword evidence="3" id="KW-1185">Reference proteome</keyword>
<feature type="region of interest" description="Disordered" evidence="1">
    <location>
        <begin position="45"/>
        <end position="70"/>
    </location>
</feature>
<feature type="compositionally biased region" description="Polar residues" evidence="1">
    <location>
        <begin position="60"/>
        <end position="70"/>
    </location>
</feature>
<sequence length="70" mass="7985">MCHDHNYHTYGHKSFQLDRNSMFLHKLFLSTYTIYLDIDCHSSDSDTNGEIDSGYASDIGSGSKNNNYSN</sequence>
<proteinExistence type="predicted"/>
<gene>
    <name evidence="2" type="ORF">OCTVUL_1B001344</name>
</gene>
<dbReference type="Proteomes" id="UP001162480">
    <property type="component" value="Chromosome 9"/>
</dbReference>
<organism evidence="2 3">
    <name type="scientific">Octopus vulgaris</name>
    <name type="common">Common octopus</name>
    <dbReference type="NCBI Taxonomy" id="6645"/>
    <lineage>
        <taxon>Eukaryota</taxon>
        <taxon>Metazoa</taxon>
        <taxon>Spiralia</taxon>
        <taxon>Lophotrochozoa</taxon>
        <taxon>Mollusca</taxon>
        <taxon>Cephalopoda</taxon>
        <taxon>Coleoidea</taxon>
        <taxon>Octopodiformes</taxon>
        <taxon>Octopoda</taxon>
        <taxon>Incirrata</taxon>
        <taxon>Octopodidae</taxon>
        <taxon>Octopus</taxon>
    </lineage>
</organism>
<dbReference type="EMBL" id="OX597822">
    <property type="protein sequence ID" value="CAI9727807.1"/>
    <property type="molecule type" value="Genomic_DNA"/>
</dbReference>
<reference evidence="2" key="1">
    <citation type="submission" date="2023-08" db="EMBL/GenBank/DDBJ databases">
        <authorList>
            <person name="Alioto T."/>
            <person name="Alioto T."/>
            <person name="Gomez Garrido J."/>
        </authorList>
    </citation>
    <scope>NUCLEOTIDE SEQUENCE</scope>
</reference>
<name>A0AA36F7Z0_OCTVU</name>
<evidence type="ECO:0000313" key="2">
    <source>
        <dbReference type="EMBL" id="CAI9727807.1"/>
    </source>
</evidence>
<evidence type="ECO:0000256" key="1">
    <source>
        <dbReference type="SAM" id="MobiDB-lite"/>
    </source>
</evidence>
<protein>
    <submittedName>
        <fullName evidence="2">Uncharacterized protein</fullName>
    </submittedName>
</protein>
<accession>A0AA36F7Z0</accession>
<dbReference type="AlphaFoldDB" id="A0AA36F7Z0"/>
<evidence type="ECO:0000313" key="3">
    <source>
        <dbReference type="Proteomes" id="UP001162480"/>
    </source>
</evidence>